<reference evidence="2 3" key="1">
    <citation type="submission" date="2019-08" db="EMBL/GenBank/DDBJ databases">
        <title>Draft genome sequences of two oriental melons (Cucumis melo L. var makuwa).</title>
        <authorList>
            <person name="Kwon S.-Y."/>
        </authorList>
    </citation>
    <scope>NUCLEOTIDE SEQUENCE [LARGE SCALE GENOMIC DNA]</scope>
    <source>
        <strain evidence="3">cv. Chang Bougi</strain>
        <tissue evidence="2">Leaf</tissue>
    </source>
</reference>
<evidence type="ECO:0000256" key="1">
    <source>
        <dbReference type="SAM" id="MobiDB-lite"/>
    </source>
</evidence>
<comment type="caution">
    <text evidence="2">The sequence shown here is derived from an EMBL/GenBank/DDBJ whole genome shotgun (WGS) entry which is preliminary data.</text>
</comment>
<dbReference type="Proteomes" id="UP000321947">
    <property type="component" value="Unassembled WGS sequence"/>
</dbReference>
<organism evidence="2 3">
    <name type="scientific">Cucumis melo var. makuwa</name>
    <name type="common">Oriental melon</name>
    <dbReference type="NCBI Taxonomy" id="1194695"/>
    <lineage>
        <taxon>Eukaryota</taxon>
        <taxon>Viridiplantae</taxon>
        <taxon>Streptophyta</taxon>
        <taxon>Embryophyta</taxon>
        <taxon>Tracheophyta</taxon>
        <taxon>Spermatophyta</taxon>
        <taxon>Magnoliopsida</taxon>
        <taxon>eudicotyledons</taxon>
        <taxon>Gunneridae</taxon>
        <taxon>Pentapetalae</taxon>
        <taxon>rosids</taxon>
        <taxon>fabids</taxon>
        <taxon>Cucurbitales</taxon>
        <taxon>Cucurbitaceae</taxon>
        <taxon>Benincaseae</taxon>
        <taxon>Cucumis</taxon>
    </lineage>
</organism>
<feature type="region of interest" description="Disordered" evidence="1">
    <location>
        <begin position="162"/>
        <end position="192"/>
    </location>
</feature>
<evidence type="ECO:0000313" key="3">
    <source>
        <dbReference type="Proteomes" id="UP000321947"/>
    </source>
</evidence>
<dbReference type="EMBL" id="SSTD01013547">
    <property type="protein sequence ID" value="TYK06352.1"/>
    <property type="molecule type" value="Genomic_DNA"/>
</dbReference>
<gene>
    <name evidence="2" type="ORF">E5676_scaffold163G00290</name>
</gene>
<sequence length="192" mass="21999">MSSFSSGFDETDAMFLEFAKELNNPTRKSSSATIQTYAVSTLGVGVLHWSQWADSDDDRLCLKKAYFPKCRSLQPDDRHRFFVFDFNDQAMNRHFKNYSNPEEAHANPPHILVGRDKDWHYLCDHYMNRTFQNQMLELQSQPTPKGTQPLPENEICHTVLGRRPGYSKDLGWEPKPKARKTASASSSTTSCS</sequence>
<dbReference type="AlphaFoldDB" id="A0A5D3C533"/>
<evidence type="ECO:0000313" key="2">
    <source>
        <dbReference type="EMBL" id="TYK06352.1"/>
    </source>
</evidence>
<protein>
    <submittedName>
        <fullName evidence="2">CACTA en-spm transposon protein</fullName>
    </submittedName>
</protein>
<name>A0A5D3C533_CUCMM</name>
<proteinExistence type="predicted"/>
<feature type="compositionally biased region" description="Low complexity" evidence="1">
    <location>
        <begin position="181"/>
        <end position="192"/>
    </location>
</feature>
<accession>A0A5D3C533</accession>